<dbReference type="EMBL" id="JBHLZY010000025">
    <property type="protein sequence ID" value="MFB9770437.1"/>
    <property type="molecule type" value="Genomic_DNA"/>
</dbReference>
<gene>
    <name evidence="1" type="ORF">ACFFLI_11235</name>
</gene>
<dbReference type="Proteomes" id="UP001589691">
    <property type="component" value="Unassembled WGS sequence"/>
</dbReference>
<protein>
    <submittedName>
        <fullName evidence="1">Uncharacterized protein</fullName>
    </submittedName>
</protein>
<proteinExistence type="predicted"/>
<organism evidence="1 2">
    <name type="scientific">Lactiplantibacillus modestisalitolerans</name>
    <dbReference type="NCBI Taxonomy" id="1457219"/>
    <lineage>
        <taxon>Bacteria</taxon>
        <taxon>Bacillati</taxon>
        <taxon>Bacillota</taxon>
        <taxon>Bacilli</taxon>
        <taxon>Lactobacillales</taxon>
        <taxon>Lactobacillaceae</taxon>
        <taxon>Lactiplantibacillus</taxon>
    </lineage>
</organism>
<accession>A0ABV5WWA6</accession>
<keyword evidence="2" id="KW-1185">Reference proteome</keyword>
<sequence>MRIEILPARVPTALAILSIQGIDNRELNPAIEKQLATQQLLPASPQNALGDLLQVIEARHRVRMQAFDMVTLPANVDLVTVANGQVALQTATTALAPNLDAKSSRVLIIVGDAAATEEMVHATGQELQRKLKAFFGVQARLQFRTSQETHQQRVETRREDAPAD</sequence>
<evidence type="ECO:0000313" key="2">
    <source>
        <dbReference type="Proteomes" id="UP001589691"/>
    </source>
</evidence>
<dbReference type="RefSeq" id="WP_225424394.1">
    <property type="nucleotide sequence ID" value="NZ_BJEA01000010.1"/>
</dbReference>
<comment type="caution">
    <text evidence="1">The sequence shown here is derived from an EMBL/GenBank/DDBJ whole genome shotgun (WGS) entry which is preliminary data.</text>
</comment>
<reference evidence="1 2" key="1">
    <citation type="submission" date="2024-09" db="EMBL/GenBank/DDBJ databases">
        <authorList>
            <person name="Sun Q."/>
            <person name="Mori K."/>
        </authorList>
    </citation>
    <scope>NUCLEOTIDE SEQUENCE [LARGE SCALE GENOMIC DNA]</scope>
    <source>
        <strain evidence="1 2">TBRC 4576</strain>
    </source>
</reference>
<name>A0ABV5WWA6_9LACO</name>
<evidence type="ECO:0000313" key="1">
    <source>
        <dbReference type="EMBL" id="MFB9770437.1"/>
    </source>
</evidence>